<dbReference type="InParanoid" id="H2NT21"/>
<dbReference type="Ensembl" id="ENSPPYT00000009458.2">
    <property type="protein sequence ID" value="ENSPPYP00000009088.2"/>
    <property type="gene ID" value="ENSPPYG00000008081.3"/>
</dbReference>
<dbReference type="OMA" id="PAVSFHW"/>
<reference evidence="2" key="2">
    <citation type="submission" date="2025-08" db="UniProtKB">
        <authorList>
            <consortium name="Ensembl"/>
        </authorList>
    </citation>
    <scope>IDENTIFICATION</scope>
</reference>
<accession>H2NT21</accession>
<sequence>MNQGETPKQLPWTLACPSLCAPAVSFHWPFPALPPSWKNRREGEKVGGLRENGQSGQKMQREAPLGSEYSPRALSHRDELVFVCILAVM</sequence>
<keyword evidence="3" id="KW-1185">Reference proteome</keyword>
<gene>
    <name evidence="2" type="primary">LYRM9</name>
</gene>
<dbReference type="AlphaFoldDB" id="H2NT21"/>
<evidence type="ECO:0000256" key="1">
    <source>
        <dbReference type="SAM" id="MobiDB-lite"/>
    </source>
</evidence>
<evidence type="ECO:0000313" key="3">
    <source>
        <dbReference type="Proteomes" id="UP000001595"/>
    </source>
</evidence>
<feature type="compositionally biased region" description="Basic and acidic residues" evidence="1">
    <location>
        <begin position="39"/>
        <end position="48"/>
    </location>
</feature>
<feature type="region of interest" description="Disordered" evidence="1">
    <location>
        <begin position="37"/>
        <end position="69"/>
    </location>
</feature>
<organism evidence="2 3">
    <name type="scientific">Pongo abelii</name>
    <name type="common">Sumatran orangutan</name>
    <name type="synonym">Pongo pygmaeus abelii</name>
    <dbReference type="NCBI Taxonomy" id="9601"/>
    <lineage>
        <taxon>Eukaryota</taxon>
        <taxon>Metazoa</taxon>
        <taxon>Chordata</taxon>
        <taxon>Craniata</taxon>
        <taxon>Vertebrata</taxon>
        <taxon>Euteleostomi</taxon>
        <taxon>Mammalia</taxon>
        <taxon>Eutheria</taxon>
        <taxon>Euarchontoglires</taxon>
        <taxon>Primates</taxon>
        <taxon>Haplorrhini</taxon>
        <taxon>Catarrhini</taxon>
        <taxon>Hominidae</taxon>
        <taxon>Pongo</taxon>
    </lineage>
</organism>
<evidence type="ECO:0000313" key="2">
    <source>
        <dbReference type="Ensembl" id="ENSPPYP00000009088.2"/>
    </source>
</evidence>
<name>H2NT21_PONAB</name>
<dbReference type="Proteomes" id="UP000001595">
    <property type="component" value="Chromosome 17"/>
</dbReference>
<dbReference type="GeneTree" id="ENSGT00910000148426"/>
<dbReference type="eggNOG" id="ENOG502TKNJ">
    <property type="taxonomic scope" value="Eukaryota"/>
</dbReference>
<proteinExistence type="predicted"/>
<reference evidence="2" key="3">
    <citation type="submission" date="2025-09" db="UniProtKB">
        <authorList>
            <consortium name="Ensembl"/>
        </authorList>
    </citation>
    <scope>IDENTIFICATION</scope>
</reference>
<reference evidence="2 3" key="1">
    <citation type="submission" date="2008-02" db="EMBL/GenBank/DDBJ databases">
        <title>A 6x draft sequence assembly of the Pongo pygmaeus abelii genome.</title>
        <authorList>
            <person name="Wilson R.K."/>
            <person name="Mardis E."/>
        </authorList>
    </citation>
    <scope>NUCLEOTIDE SEQUENCE [LARGE SCALE GENOMIC DNA]</scope>
</reference>
<dbReference type="HOGENOM" id="CLU_2014548_0_0_1"/>
<protein>
    <submittedName>
        <fullName evidence="2">LYR motif containing 9</fullName>
    </submittedName>
</protein>